<evidence type="ECO:0000256" key="1">
    <source>
        <dbReference type="SAM" id="Phobius"/>
    </source>
</evidence>
<keyword evidence="3" id="KW-1185">Reference proteome</keyword>
<dbReference type="RefSeq" id="WP_093257636.1">
    <property type="nucleotide sequence ID" value="NZ_FNKK01000002.1"/>
</dbReference>
<keyword evidence="1" id="KW-0472">Membrane</keyword>
<protein>
    <submittedName>
        <fullName evidence="2">Uncharacterized protein</fullName>
    </submittedName>
</protein>
<dbReference type="Proteomes" id="UP000217103">
    <property type="component" value="Unassembled WGS sequence"/>
</dbReference>
<proteinExistence type="predicted"/>
<reference evidence="2 3" key="1">
    <citation type="submission" date="2016-10" db="EMBL/GenBank/DDBJ databases">
        <authorList>
            <person name="de Groot N.N."/>
        </authorList>
    </citation>
    <scope>NUCLEOTIDE SEQUENCE [LARGE SCALE GENOMIC DNA]</scope>
    <source>
        <strain evidence="2 3">DSM 43794</strain>
    </source>
</reference>
<evidence type="ECO:0000313" key="3">
    <source>
        <dbReference type="Proteomes" id="UP000217103"/>
    </source>
</evidence>
<keyword evidence="1" id="KW-1133">Transmembrane helix</keyword>
<accession>A0A1H1AV41</accession>
<dbReference type="OrthoDB" id="3638712at2"/>
<dbReference type="EMBL" id="FNKK01000002">
    <property type="protein sequence ID" value="SDQ43547.1"/>
    <property type="molecule type" value="Genomic_DNA"/>
</dbReference>
<dbReference type="AlphaFoldDB" id="A0A1H1AV41"/>
<organism evidence="2 3">
    <name type="scientific">Thermostaphylospora chromogena</name>
    <dbReference type="NCBI Taxonomy" id="35622"/>
    <lineage>
        <taxon>Bacteria</taxon>
        <taxon>Bacillati</taxon>
        <taxon>Actinomycetota</taxon>
        <taxon>Actinomycetes</taxon>
        <taxon>Streptosporangiales</taxon>
        <taxon>Thermomonosporaceae</taxon>
        <taxon>Thermostaphylospora</taxon>
    </lineage>
</organism>
<dbReference type="STRING" id="35622.SAMN04489764_0667"/>
<name>A0A1H1AV41_9ACTN</name>
<gene>
    <name evidence="2" type="ORF">SAMN04489764_0667</name>
</gene>
<evidence type="ECO:0000313" key="2">
    <source>
        <dbReference type="EMBL" id="SDQ43547.1"/>
    </source>
</evidence>
<keyword evidence="1" id="KW-0812">Transmembrane</keyword>
<feature type="transmembrane region" description="Helical" evidence="1">
    <location>
        <begin position="39"/>
        <end position="58"/>
    </location>
</feature>
<sequence>MFKVVGFILCVQGGGGLINNLFAGSESWFLLNHLGLSTPLTIIGNVLLLIAGVALLVWREPRHDKGEG</sequence>